<proteinExistence type="predicted"/>
<dbReference type="Proteomes" id="UP000616769">
    <property type="component" value="Unassembled WGS sequence"/>
</dbReference>
<organism evidence="1 2">
    <name type="scientific">Sarcoptes scabiei</name>
    <name type="common">Itch mite</name>
    <name type="synonym">Acarus scabiei</name>
    <dbReference type="NCBI Taxonomy" id="52283"/>
    <lineage>
        <taxon>Eukaryota</taxon>
        <taxon>Metazoa</taxon>
        <taxon>Ecdysozoa</taxon>
        <taxon>Arthropoda</taxon>
        <taxon>Chelicerata</taxon>
        <taxon>Arachnida</taxon>
        <taxon>Acari</taxon>
        <taxon>Acariformes</taxon>
        <taxon>Sarcoptiformes</taxon>
        <taxon>Astigmata</taxon>
        <taxon>Psoroptidia</taxon>
        <taxon>Sarcoptoidea</taxon>
        <taxon>Sarcoptidae</taxon>
        <taxon>Sarcoptinae</taxon>
        <taxon>Sarcoptes</taxon>
    </lineage>
</organism>
<accession>A0A132AEM6</accession>
<protein>
    <submittedName>
        <fullName evidence="1">Uncharacterized protein</fullName>
    </submittedName>
</protein>
<dbReference type="OrthoDB" id="642895at2759"/>
<dbReference type="VEuPathDB" id="VectorBase:SSCA004862"/>
<name>A0A132AEM6_SARSC</name>
<evidence type="ECO:0000313" key="1">
    <source>
        <dbReference type="EMBL" id="KPM09005.1"/>
    </source>
</evidence>
<gene>
    <name evidence="1" type="ORF">QR98_0075340</name>
</gene>
<sequence length="480" mass="57950">MQMQLNRLDMIWKQMNLSPDEQQNRIASLENYLLKSLNSFIENEEIEFDESKKEIAILEKEIETLLEILSDYKSNDELSGILRTYPQNDINNDSHCKFDELTTLLNELKDYHEKLLAVVKQKQKSFLDILERLNEDPNKFEKLLRYPLLNTDELDYLTKKIDEFEGILIQRENISKNLAKKIKFLIKIVPIHPINDRFLLNLIDFQNQDQNFLHELFVLSEKNVESLRKHLDRIIELFKSKLTTIRIELNDLKKIYLLFEKTFENSDQRFDIIQSILDEINDEDLDLDHFIDRWKESNISLNLSEIIQSISNEYDLYNRLKQNEMQSIIQRIRKIFEDLCEQCFIEFHNLKFKPLFEFLTEENLDEECLEKHEMMLEHLQNYQNKYREIFDLISKRIQLDQESVELEEQSQNVYKQKNRGGIIQKILNRKRFIERSLKQIKQQIRIWCEKKLPELRQNPNLGEFEMIVFNIDNLIAKFAE</sequence>
<dbReference type="Pfam" id="PF03999">
    <property type="entry name" value="MAP65_ASE1"/>
    <property type="match status" value="1"/>
</dbReference>
<dbReference type="AlphaFoldDB" id="A0A132AEM6"/>
<evidence type="ECO:0000313" key="2">
    <source>
        <dbReference type="Proteomes" id="UP000616769"/>
    </source>
</evidence>
<comment type="caution">
    <text evidence="1">The sequence shown here is derived from an EMBL/GenBank/DDBJ whole genome shotgun (WGS) entry which is preliminary data.</text>
</comment>
<dbReference type="EMBL" id="JXLN01013004">
    <property type="protein sequence ID" value="KPM09005.1"/>
    <property type="molecule type" value="Genomic_DNA"/>
</dbReference>
<reference evidence="1 2" key="1">
    <citation type="journal article" date="2015" name="Parasit. Vectors">
        <title>Draft genome of the scabies mite.</title>
        <authorList>
            <person name="Rider S.D.Jr."/>
            <person name="Morgan M.S."/>
            <person name="Arlian L.G."/>
        </authorList>
    </citation>
    <scope>NUCLEOTIDE SEQUENCE [LARGE SCALE GENOMIC DNA]</scope>
    <source>
        <strain evidence="1">Arlian Lab</strain>
    </source>
</reference>